<keyword evidence="2" id="KW-1185">Reference proteome</keyword>
<evidence type="ECO:0000313" key="2">
    <source>
        <dbReference type="Proteomes" id="UP000676409"/>
    </source>
</evidence>
<dbReference type="AlphaFoldDB" id="A0A975G0N2"/>
<dbReference type="RefSeq" id="WP_211938998.1">
    <property type="nucleotide sequence ID" value="NZ_CP073078.1"/>
</dbReference>
<dbReference type="Proteomes" id="UP000676409">
    <property type="component" value="Chromosome"/>
</dbReference>
<proteinExistence type="predicted"/>
<protein>
    <submittedName>
        <fullName evidence="1">Uncharacterized protein</fullName>
    </submittedName>
</protein>
<organism evidence="1 2">
    <name type="scientific">Phenylobacterium montanum</name>
    <dbReference type="NCBI Taxonomy" id="2823693"/>
    <lineage>
        <taxon>Bacteria</taxon>
        <taxon>Pseudomonadati</taxon>
        <taxon>Pseudomonadota</taxon>
        <taxon>Alphaproteobacteria</taxon>
        <taxon>Caulobacterales</taxon>
        <taxon>Caulobacteraceae</taxon>
        <taxon>Phenylobacterium</taxon>
    </lineage>
</organism>
<gene>
    <name evidence="1" type="ORF">KCG34_03405</name>
</gene>
<accession>A0A975G0N2</accession>
<dbReference type="KEGG" id="caul:KCG34_03405"/>
<evidence type="ECO:0000313" key="1">
    <source>
        <dbReference type="EMBL" id="QUD88948.1"/>
    </source>
</evidence>
<name>A0A975G0N2_9CAUL</name>
<reference evidence="1" key="1">
    <citation type="submission" date="2021-04" db="EMBL/GenBank/DDBJ databases">
        <title>The complete genome sequence of Caulobacter sp. S6.</title>
        <authorList>
            <person name="Tang Y."/>
            <person name="Ouyang W."/>
            <person name="Liu Q."/>
            <person name="Huang B."/>
            <person name="Guo Z."/>
            <person name="Lei P."/>
        </authorList>
    </citation>
    <scope>NUCLEOTIDE SEQUENCE</scope>
    <source>
        <strain evidence="1">S6</strain>
    </source>
</reference>
<dbReference type="EMBL" id="CP073078">
    <property type="protein sequence ID" value="QUD88948.1"/>
    <property type="molecule type" value="Genomic_DNA"/>
</dbReference>
<sequence>MADLRNSLTSIELPDPPQGWFECRHALLSDGSLALIRVNRDFGRDRGSFNWRTSRLRLSSFSYGVESPAIEVDGCIWPNVCRLSDGSWLVAAARAREGEANARLFDQFGAALGAFAMGDGLEHVICTAKGATWVGYFDESERAARLLALDAHGDRTWALTGEPYVLDCYALSVTGETAWACTYPDFPILRIENGKLSSWANVEIAGARAIVAKGDHVILAGGYEPDKSRVALLKLGARTAQLVASIEWPAIAEPSAFVGGRDGVLHVVVGGRWRQLAIYDWLEVLR</sequence>